<dbReference type="InterPro" id="IPR039420">
    <property type="entry name" value="WalR-like"/>
</dbReference>
<keyword evidence="1" id="KW-0597">Phosphoprotein</keyword>
<evidence type="ECO:0000313" key="8">
    <source>
        <dbReference type="EMBL" id="CDQ44604.1"/>
    </source>
</evidence>
<keyword evidence="3" id="KW-0805">Transcription regulation</keyword>
<evidence type="ECO:0000256" key="3">
    <source>
        <dbReference type="ARBA" id="ARBA00023015"/>
    </source>
</evidence>
<keyword evidence="5" id="KW-0804">Transcription</keyword>
<dbReference type="SUPFAM" id="SSF46894">
    <property type="entry name" value="C-terminal effector domain of the bipartite response regulators"/>
    <property type="match status" value="1"/>
</dbReference>
<dbReference type="PANTHER" id="PTHR48111:SF1">
    <property type="entry name" value="TWO-COMPONENT RESPONSE REGULATOR ORR33"/>
    <property type="match status" value="1"/>
</dbReference>
<dbReference type="GO" id="GO:0000976">
    <property type="term" value="F:transcription cis-regulatory region binding"/>
    <property type="evidence" value="ECO:0007669"/>
    <property type="project" value="TreeGrafter"/>
</dbReference>
<dbReference type="Proteomes" id="UP000028864">
    <property type="component" value="Unassembled WGS sequence"/>
</dbReference>
<feature type="domain" description="OmpR/PhoB-type" evidence="7">
    <location>
        <begin position="68"/>
        <end position="163"/>
    </location>
</feature>
<evidence type="ECO:0000256" key="6">
    <source>
        <dbReference type="PROSITE-ProRule" id="PRU01091"/>
    </source>
</evidence>
<dbReference type="InterPro" id="IPR016032">
    <property type="entry name" value="Sig_transdc_resp-reg_C-effctor"/>
</dbReference>
<reference evidence="8" key="1">
    <citation type="submission" date="2014-05" db="EMBL/GenBank/DDBJ databases">
        <authorList>
            <person name="Urmite Genomes"/>
        </authorList>
    </citation>
    <scope>NUCLEOTIDE SEQUENCE</scope>
    <source>
        <strain evidence="8">DSM 44074</strain>
    </source>
</reference>
<dbReference type="GO" id="GO:0000156">
    <property type="term" value="F:phosphorelay response regulator activity"/>
    <property type="evidence" value="ECO:0007669"/>
    <property type="project" value="TreeGrafter"/>
</dbReference>
<evidence type="ECO:0000313" key="9">
    <source>
        <dbReference type="Proteomes" id="UP000028864"/>
    </source>
</evidence>
<gene>
    <name evidence="8" type="ORF">BN1047_02484</name>
</gene>
<evidence type="ECO:0000256" key="4">
    <source>
        <dbReference type="ARBA" id="ARBA00023125"/>
    </source>
</evidence>
<dbReference type="GO" id="GO:0032993">
    <property type="term" value="C:protein-DNA complex"/>
    <property type="evidence" value="ECO:0007669"/>
    <property type="project" value="TreeGrafter"/>
</dbReference>
<evidence type="ECO:0000256" key="5">
    <source>
        <dbReference type="ARBA" id="ARBA00023163"/>
    </source>
</evidence>
<dbReference type="RefSeq" id="WP_030136555.1">
    <property type="nucleotide sequence ID" value="NZ_FMZG01000004.1"/>
</dbReference>
<evidence type="ECO:0000259" key="7">
    <source>
        <dbReference type="PROSITE" id="PS51755"/>
    </source>
</evidence>
<dbReference type="InterPro" id="IPR036388">
    <property type="entry name" value="WH-like_DNA-bd_sf"/>
</dbReference>
<sequence>MYQSGAGTSSPTPRPVQVVLILDVPPGLTELPLRTAQLADDYGSVIARSIPGVRARPAVITSADSAGGPTREAGGLRIHPSRRSVIVDGHAVHLSYRELELLLYLAEHPHRTVSREELMEQLWDDRPGAGRTVDTHVRRLRVKLGRHAGVITTIRGGGYRFDMGADVHYLRDGATG</sequence>
<dbReference type="Gene3D" id="1.10.10.10">
    <property type="entry name" value="Winged helix-like DNA-binding domain superfamily/Winged helix DNA-binding domain"/>
    <property type="match status" value="1"/>
</dbReference>
<name>A0AAV2WK17_MYCNE</name>
<keyword evidence="4 6" id="KW-0238">DNA-binding</keyword>
<proteinExistence type="predicted"/>
<reference evidence="8" key="2">
    <citation type="submission" date="2015-09" db="EMBL/GenBank/DDBJ databases">
        <title>Draft genome sequence of Mycobacterium neoaurum DSM 44074.</title>
        <authorList>
            <person name="Croce O."/>
            <person name="Robert C."/>
            <person name="Raoult D."/>
            <person name="Drancourt M."/>
        </authorList>
    </citation>
    <scope>NUCLEOTIDE SEQUENCE</scope>
    <source>
        <strain evidence="8">DSM 44074</strain>
    </source>
</reference>
<feature type="DNA-binding region" description="OmpR/PhoB-type" evidence="6">
    <location>
        <begin position="68"/>
        <end position="163"/>
    </location>
</feature>
<protein>
    <submittedName>
        <fullName evidence="8">GlnR family transcriptional regulator</fullName>
    </submittedName>
</protein>
<dbReference type="SMART" id="SM00862">
    <property type="entry name" value="Trans_reg_C"/>
    <property type="match status" value="1"/>
</dbReference>
<dbReference type="CDD" id="cd00383">
    <property type="entry name" value="trans_reg_C"/>
    <property type="match status" value="1"/>
</dbReference>
<dbReference type="InterPro" id="IPR001867">
    <property type="entry name" value="OmpR/PhoB-type_DNA-bd"/>
</dbReference>
<dbReference type="Pfam" id="PF00486">
    <property type="entry name" value="Trans_reg_C"/>
    <property type="match status" value="1"/>
</dbReference>
<keyword evidence="2" id="KW-0902">Two-component regulatory system</keyword>
<dbReference type="PROSITE" id="PS51755">
    <property type="entry name" value="OMPR_PHOB"/>
    <property type="match status" value="1"/>
</dbReference>
<dbReference type="PANTHER" id="PTHR48111">
    <property type="entry name" value="REGULATOR OF RPOS"/>
    <property type="match status" value="1"/>
</dbReference>
<accession>A0AAV2WK17</accession>
<evidence type="ECO:0000256" key="2">
    <source>
        <dbReference type="ARBA" id="ARBA00023012"/>
    </source>
</evidence>
<dbReference type="EMBL" id="LK021338">
    <property type="protein sequence ID" value="CDQ44604.1"/>
    <property type="molecule type" value="Genomic_DNA"/>
</dbReference>
<organism evidence="8 9">
    <name type="scientific">Mycolicibacterium neoaurum</name>
    <name type="common">Mycobacterium neoaurum</name>
    <dbReference type="NCBI Taxonomy" id="1795"/>
    <lineage>
        <taxon>Bacteria</taxon>
        <taxon>Bacillati</taxon>
        <taxon>Actinomycetota</taxon>
        <taxon>Actinomycetes</taxon>
        <taxon>Mycobacteriales</taxon>
        <taxon>Mycobacteriaceae</taxon>
        <taxon>Mycolicibacterium</taxon>
    </lineage>
</organism>
<dbReference type="AlphaFoldDB" id="A0AAV2WK17"/>
<dbReference type="GO" id="GO:0006355">
    <property type="term" value="P:regulation of DNA-templated transcription"/>
    <property type="evidence" value="ECO:0007669"/>
    <property type="project" value="InterPro"/>
</dbReference>
<dbReference type="GO" id="GO:0005829">
    <property type="term" value="C:cytosol"/>
    <property type="evidence" value="ECO:0007669"/>
    <property type="project" value="TreeGrafter"/>
</dbReference>
<evidence type="ECO:0000256" key="1">
    <source>
        <dbReference type="ARBA" id="ARBA00022553"/>
    </source>
</evidence>